<sequence>MYNSILNRQRQTIVLDRCLDNSPDDLIPITSSIHFRLAYNEE</sequence>
<evidence type="ECO:0000313" key="2">
    <source>
        <dbReference type="Proteomes" id="UP000789570"/>
    </source>
</evidence>
<dbReference type="AlphaFoldDB" id="A0A9N9BXJ1"/>
<organism evidence="1 2">
    <name type="scientific">Funneliformis caledonium</name>
    <dbReference type="NCBI Taxonomy" id="1117310"/>
    <lineage>
        <taxon>Eukaryota</taxon>
        <taxon>Fungi</taxon>
        <taxon>Fungi incertae sedis</taxon>
        <taxon>Mucoromycota</taxon>
        <taxon>Glomeromycotina</taxon>
        <taxon>Glomeromycetes</taxon>
        <taxon>Glomerales</taxon>
        <taxon>Glomeraceae</taxon>
        <taxon>Funneliformis</taxon>
    </lineage>
</organism>
<evidence type="ECO:0000313" key="1">
    <source>
        <dbReference type="EMBL" id="CAG8579465.1"/>
    </source>
</evidence>
<dbReference type="Proteomes" id="UP000789570">
    <property type="component" value="Unassembled WGS sequence"/>
</dbReference>
<dbReference type="EMBL" id="CAJVPQ010002008">
    <property type="protein sequence ID" value="CAG8579465.1"/>
    <property type="molecule type" value="Genomic_DNA"/>
</dbReference>
<comment type="caution">
    <text evidence="1">The sequence shown here is derived from an EMBL/GenBank/DDBJ whole genome shotgun (WGS) entry which is preliminary data.</text>
</comment>
<protein>
    <submittedName>
        <fullName evidence="1">9247_t:CDS:1</fullName>
    </submittedName>
</protein>
<keyword evidence="2" id="KW-1185">Reference proteome</keyword>
<gene>
    <name evidence="1" type="ORF">FCALED_LOCUS7519</name>
</gene>
<proteinExistence type="predicted"/>
<reference evidence="1" key="1">
    <citation type="submission" date="2021-06" db="EMBL/GenBank/DDBJ databases">
        <authorList>
            <person name="Kallberg Y."/>
            <person name="Tangrot J."/>
            <person name="Rosling A."/>
        </authorList>
    </citation>
    <scope>NUCLEOTIDE SEQUENCE</scope>
    <source>
        <strain evidence="1">UK204</strain>
    </source>
</reference>
<name>A0A9N9BXJ1_9GLOM</name>
<accession>A0A9N9BXJ1</accession>